<sequence>MLGSLFICLKPA</sequence>
<reference evidence="1" key="2">
    <citation type="journal article" date="2015" name="Data Brief">
        <title>Shoot transcriptome of the giant reed, Arundo donax.</title>
        <authorList>
            <person name="Barrero R.A."/>
            <person name="Guerrero F.D."/>
            <person name="Moolhuijzen P."/>
            <person name="Goolsby J.A."/>
            <person name="Tidwell J."/>
            <person name="Bellgard S.E."/>
            <person name="Bellgard M.I."/>
        </authorList>
    </citation>
    <scope>NUCLEOTIDE SEQUENCE</scope>
    <source>
        <tissue evidence="1">Shoot tissue taken approximately 20 cm above the soil surface</tissue>
    </source>
</reference>
<protein>
    <submittedName>
        <fullName evidence="1">Uncharacterized protein</fullName>
    </submittedName>
</protein>
<name>A0A0A9BZ48_ARUDO</name>
<reference evidence="1" key="1">
    <citation type="submission" date="2014-09" db="EMBL/GenBank/DDBJ databases">
        <authorList>
            <person name="Magalhaes I.L.F."/>
            <person name="Oliveira U."/>
            <person name="Santos F.R."/>
            <person name="Vidigal T.H.D.A."/>
            <person name="Brescovit A.D."/>
            <person name="Santos A.J."/>
        </authorList>
    </citation>
    <scope>NUCLEOTIDE SEQUENCE</scope>
    <source>
        <tissue evidence="1">Shoot tissue taken approximately 20 cm above the soil surface</tissue>
    </source>
</reference>
<dbReference type="EMBL" id="GBRH01230412">
    <property type="protein sequence ID" value="JAD67483.1"/>
    <property type="molecule type" value="Transcribed_RNA"/>
</dbReference>
<evidence type="ECO:0000313" key="1">
    <source>
        <dbReference type="EMBL" id="JAD67483.1"/>
    </source>
</evidence>
<proteinExistence type="predicted"/>
<accession>A0A0A9BZ48</accession>
<organism evidence="1">
    <name type="scientific">Arundo donax</name>
    <name type="common">Giant reed</name>
    <name type="synonym">Donax arundinaceus</name>
    <dbReference type="NCBI Taxonomy" id="35708"/>
    <lineage>
        <taxon>Eukaryota</taxon>
        <taxon>Viridiplantae</taxon>
        <taxon>Streptophyta</taxon>
        <taxon>Embryophyta</taxon>
        <taxon>Tracheophyta</taxon>
        <taxon>Spermatophyta</taxon>
        <taxon>Magnoliopsida</taxon>
        <taxon>Liliopsida</taxon>
        <taxon>Poales</taxon>
        <taxon>Poaceae</taxon>
        <taxon>PACMAD clade</taxon>
        <taxon>Arundinoideae</taxon>
        <taxon>Arundineae</taxon>
        <taxon>Arundo</taxon>
    </lineage>
</organism>